<keyword evidence="12" id="KW-0902">Two-component regulatory system</keyword>
<feature type="domain" description="HAMP" evidence="16">
    <location>
        <begin position="325"/>
        <end position="377"/>
    </location>
</feature>
<dbReference type="Pfam" id="PF02518">
    <property type="entry name" value="HATPase_c"/>
    <property type="match status" value="1"/>
</dbReference>
<dbReference type="Pfam" id="PF02743">
    <property type="entry name" value="dCache_1"/>
    <property type="match status" value="1"/>
</dbReference>
<keyword evidence="13 14" id="KW-0472">Membrane</keyword>
<evidence type="ECO:0000256" key="1">
    <source>
        <dbReference type="ARBA" id="ARBA00000085"/>
    </source>
</evidence>
<comment type="catalytic activity">
    <reaction evidence="1">
        <text>ATP + protein L-histidine = ADP + protein N-phospho-L-histidine.</text>
        <dbReference type="EC" id="2.7.13.3"/>
    </reaction>
</comment>
<keyword evidence="7 14" id="KW-0812">Transmembrane</keyword>
<dbReference type="InterPro" id="IPR010559">
    <property type="entry name" value="Sig_transdc_His_kin_internal"/>
</dbReference>
<evidence type="ECO:0000256" key="5">
    <source>
        <dbReference type="ARBA" id="ARBA00022553"/>
    </source>
</evidence>
<dbReference type="SUPFAM" id="SSF158472">
    <property type="entry name" value="HAMP domain-like"/>
    <property type="match status" value="1"/>
</dbReference>
<dbReference type="Gene3D" id="3.30.450.20">
    <property type="entry name" value="PAS domain"/>
    <property type="match status" value="1"/>
</dbReference>
<comment type="subcellular location">
    <subcellularLocation>
        <location evidence="2">Cell membrane</location>
        <topology evidence="2">Multi-pass membrane protein</topology>
    </subcellularLocation>
</comment>
<evidence type="ECO:0000256" key="3">
    <source>
        <dbReference type="ARBA" id="ARBA00012438"/>
    </source>
</evidence>
<reference evidence="17 18" key="1">
    <citation type="submission" date="2020-01" db="EMBL/GenBank/DDBJ databases">
        <title>Paenibacillus soybeanensis sp. nov. isolated from the nodules of soybean (Glycine max(L.) Merr).</title>
        <authorList>
            <person name="Wang H."/>
        </authorList>
    </citation>
    <scope>NUCLEOTIDE SEQUENCE [LARGE SCALE GENOMIC DNA]</scope>
    <source>
        <strain evidence="17 18">T1</strain>
    </source>
</reference>
<evidence type="ECO:0000256" key="12">
    <source>
        <dbReference type="ARBA" id="ARBA00023012"/>
    </source>
</evidence>
<keyword evidence="18" id="KW-1185">Reference proteome</keyword>
<evidence type="ECO:0000256" key="13">
    <source>
        <dbReference type="ARBA" id="ARBA00023136"/>
    </source>
</evidence>
<dbReference type="InterPro" id="IPR050640">
    <property type="entry name" value="Bact_2-comp_sensor_kinase"/>
</dbReference>
<keyword evidence="9" id="KW-0418">Kinase</keyword>
<keyword evidence="10" id="KW-0067">ATP-binding</keyword>
<evidence type="ECO:0000256" key="9">
    <source>
        <dbReference type="ARBA" id="ARBA00022777"/>
    </source>
</evidence>
<keyword evidence="8" id="KW-0547">Nucleotide-binding</keyword>
<evidence type="ECO:0000313" key="18">
    <source>
        <dbReference type="Proteomes" id="UP000665561"/>
    </source>
</evidence>
<evidence type="ECO:0000259" key="16">
    <source>
        <dbReference type="PROSITE" id="PS50885"/>
    </source>
</evidence>
<accession>A0ABW9XNY8</accession>
<dbReference type="EMBL" id="JAAAMV010000004">
    <property type="protein sequence ID" value="NBD24146.1"/>
    <property type="molecule type" value="Genomic_DNA"/>
</dbReference>
<dbReference type="InterPro" id="IPR036890">
    <property type="entry name" value="HATPase_C_sf"/>
</dbReference>
<organism evidence="17 18">
    <name type="scientific">Paenibacillus glycinis</name>
    <dbReference type="NCBI Taxonomy" id="2697035"/>
    <lineage>
        <taxon>Bacteria</taxon>
        <taxon>Bacillati</taxon>
        <taxon>Bacillota</taxon>
        <taxon>Bacilli</taxon>
        <taxon>Bacillales</taxon>
        <taxon>Paenibacillaceae</taxon>
        <taxon>Paenibacillus</taxon>
    </lineage>
</organism>
<dbReference type="Gene3D" id="3.30.565.10">
    <property type="entry name" value="Histidine kinase-like ATPase, C-terminal domain"/>
    <property type="match status" value="1"/>
</dbReference>
<dbReference type="CDD" id="cd18774">
    <property type="entry name" value="PDC2_HK_sensor"/>
    <property type="match status" value="1"/>
</dbReference>
<dbReference type="SMART" id="SM00387">
    <property type="entry name" value="HATPase_c"/>
    <property type="match status" value="1"/>
</dbReference>
<feature type="transmembrane region" description="Helical" evidence="14">
    <location>
        <begin position="304"/>
        <end position="328"/>
    </location>
</feature>
<dbReference type="Pfam" id="PF06580">
    <property type="entry name" value="His_kinase"/>
    <property type="match status" value="1"/>
</dbReference>
<evidence type="ECO:0000256" key="6">
    <source>
        <dbReference type="ARBA" id="ARBA00022679"/>
    </source>
</evidence>
<comment type="caution">
    <text evidence="17">The sequence shown here is derived from an EMBL/GenBank/DDBJ whole genome shotgun (WGS) entry which is preliminary data.</text>
</comment>
<name>A0ABW9XNY8_9BACL</name>
<evidence type="ECO:0000256" key="4">
    <source>
        <dbReference type="ARBA" id="ARBA00022475"/>
    </source>
</evidence>
<dbReference type="Gene3D" id="1.10.8.500">
    <property type="entry name" value="HAMP domain in histidine kinase"/>
    <property type="match status" value="1"/>
</dbReference>
<gene>
    <name evidence="17" type="ORF">GT019_09695</name>
</gene>
<dbReference type="PROSITE" id="PS50885">
    <property type="entry name" value="HAMP"/>
    <property type="match status" value="1"/>
</dbReference>
<evidence type="ECO:0000256" key="14">
    <source>
        <dbReference type="SAM" id="Phobius"/>
    </source>
</evidence>
<evidence type="ECO:0000256" key="2">
    <source>
        <dbReference type="ARBA" id="ARBA00004651"/>
    </source>
</evidence>
<proteinExistence type="predicted"/>
<dbReference type="SMART" id="SM00304">
    <property type="entry name" value="HAMP"/>
    <property type="match status" value="1"/>
</dbReference>
<evidence type="ECO:0000256" key="7">
    <source>
        <dbReference type="ARBA" id="ARBA00022692"/>
    </source>
</evidence>
<dbReference type="InterPro" id="IPR004358">
    <property type="entry name" value="Sig_transdc_His_kin-like_C"/>
</dbReference>
<dbReference type="Pfam" id="PF00672">
    <property type="entry name" value="HAMP"/>
    <property type="match status" value="1"/>
</dbReference>
<evidence type="ECO:0000313" key="17">
    <source>
        <dbReference type="EMBL" id="NBD24146.1"/>
    </source>
</evidence>
<sequence length="601" mass="67632">MRAITARLLNMEFKNKLTVLFITVAIIPLCILGLLAYSRSSYAVQEKVYQTLLESTSQVNYSLNYFLGDIEQLSTYIYSNRDIQDVLSRDAKRSIADKHEDELRMTQILDSFVGSKDWDIEIYILGLNGERYFTGDLLPKEYDQYNDNWGLFRKVRQVGGNSVWDTHYSMKKLYDYGSVLSLGRMLKNVETNRPVGYLVIDIMETALTDKYVKAELYPDSQIFLIDRNGNVISGKPSKQQVGTKLEVPYLDTVLGGTKGYFQAKDDAGKKEAVIYDTSGSTGFKLMNIVPVRAVTKETKSIRTLMIVVMAVGIVLAYWLAAILAFHVTNPLRKLRSLMSSVESGDLNVAFSSKYQDDVGRLGQSFNKMIYQIQHLIKENYEKQLQVREAELKTVQAQMNPHFLYNTLDSINWMARLHEVDDISRTVVSLGELLRFSIRKGNHLLPIHEDLKQIRNYLTIQKLRFGSKIQIEILVDPEIESFYTLKLLIQPIVENAIIHGLEPKKDAGTLRIIGRSLGGNVQFVIKDDGVGFDKEAVRLRAAQAAADSSPGSSTGIGLENARKRLELQFGQEASLLVDSEPGVGTTVTIEIPQLGGAGENHV</sequence>
<dbReference type="InterPro" id="IPR033479">
    <property type="entry name" value="dCache_1"/>
</dbReference>
<keyword evidence="11 14" id="KW-1133">Transmembrane helix</keyword>
<evidence type="ECO:0000256" key="10">
    <source>
        <dbReference type="ARBA" id="ARBA00022840"/>
    </source>
</evidence>
<dbReference type="PRINTS" id="PR00344">
    <property type="entry name" value="BCTRLSENSOR"/>
</dbReference>
<evidence type="ECO:0000256" key="8">
    <source>
        <dbReference type="ARBA" id="ARBA00022741"/>
    </source>
</evidence>
<evidence type="ECO:0000256" key="11">
    <source>
        <dbReference type="ARBA" id="ARBA00022989"/>
    </source>
</evidence>
<dbReference type="SUPFAM" id="SSF55874">
    <property type="entry name" value="ATPase domain of HSP90 chaperone/DNA topoisomerase II/histidine kinase"/>
    <property type="match status" value="1"/>
</dbReference>
<keyword evidence="6" id="KW-0808">Transferase</keyword>
<dbReference type="InterPro" id="IPR003594">
    <property type="entry name" value="HATPase_dom"/>
</dbReference>
<dbReference type="PANTHER" id="PTHR34220:SF7">
    <property type="entry name" value="SENSOR HISTIDINE KINASE YPDA"/>
    <property type="match status" value="1"/>
</dbReference>
<feature type="domain" description="Histidine kinase" evidence="15">
    <location>
        <begin position="484"/>
        <end position="594"/>
    </location>
</feature>
<protein>
    <recommendedName>
        <fullName evidence="3">histidine kinase</fullName>
        <ecNumber evidence="3">2.7.13.3</ecNumber>
    </recommendedName>
</protein>
<keyword evidence="4" id="KW-1003">Cell membrane</keyword>
<dbReference type="Proteomes" id="UP000665561">
    <property type="component" value="Unassembled WGS sequence"/>
</dbReference>
<dbReference type="InterPro" id="IPR003660">
    <property type="entry name" value="HAMP_dom"/>
</dbReference>
<dbReference type="RefSeq" id="WP_161742943.1">
    <property type="nucleotide sequence ID" value="NZ_JAAAMV010000004.1"/>
</dbReference>
<evidence type="ECO:0000259" key="15">
    <source>
        <dbReference type="PROSITE" id="PS50109"/>
    </source>
</evidence>
<keyword evidence="5" id="KW-0597">Phosphoprotein</keyword>
<dbReference type="PROSITE" id="PS50109">
    <property type="entry name" value="HIS_KIN"/>
    <property type="match status" value="1"/>
</dbReference>
<dbReference type="InterPro" id="IPR005467">
    <property type="entry name" value="His_kinase_dom"/>
</dbReference>
<dbReference type="CDD" id="cd06225">
    <property type="entry name" value="HAMP"/>
    <property type="match status" value="1"/>
</dbReference>
<dbReference type="EC" id="2.7.13.3" evidence="3"/>
<dbReference type="PANTHER" id="PTHR34220">
    <property type="entry name" value="SENSOR HISTIDINE KINASE YPDA"/>
    <property type="match status" value="1"/>
</dbReference>